<keyword evidence="4" id="KW-0238">DNA-binding</keyword>
<dbReference type="PANTHER" id="PTHR46164:SF1">
    <property type="entry name" value="CYCLIC AMP-DEPENDENT TRANSCRIPTION FACTOR ATF-6 ALPHA"/>
    <property type="match status" value="1"/>
</dbReference>
<dbReference type="InterPro" id="IPR004827">
    <property type="entry name" value="bZIP"/>
</dbReference>
<evidence type="ECO:0000259" key="9">
    <source>
        <dbReference type="PROSITE" id="PS50217"/>
    </source>
</evidence>
<keyword evidence="3" id="KW-0805">Transcription regulation</keyword>
<organism evidence="10">
    <name type="scientific">Callorhinchus milii</name>
    <name type="common">Ghost shark</name>
    <dbReference type="NCBI Taxonomy" id="7868"/>
    <lineage>
        <taxon>Eukaryota</taxon>
        <taxon>Metazoa</taxon>
        <taxon>Chordata</taxon>
        <taxon>Craniata</taxon>
        <taxon>Vertebrata</taxon>
        <taxon>Chondrichthyes</taxon>
        <taxon>Holocephali</taxon>
        <taxon>Chimaeriformes</taxon>
        <taxon>Callorhinchidae</taxon>
        <taxon>Callorhinchus</taxon>
    </lineage>
</organism>
<dbReference type="PANTHER" id="PTHR46164">
    <property type="entry name" value="ATF6, ISOFORM C"/>
    <property type="match status" value="1"/>
</dbReference>
<sequence length="680" mass="75778">ERERERGSAGAARAMALSLEPGGLAAAAAAVRWSREDEDWESLLFEELIGSDDDRQALKSSLYDVDMDNIELNLDFMPWDFDTWNQTSSLCPDEQLMSEPSSPASLGCLVPSPSLDPTLTSHEEVSLSPTTFQASPASLYSESSDYSVPVPQLKVENVPQLKQKERMSAGIPSNGPKQRPVHMSKPIQPKPILIPTISVSQSTKTILLQPVQTVVPGPKPPIRIYPAPTGQQVVLPQLPVVQLQPRGILNSQPAINIIGGPKHVSPVPAGVRTAANSEMNGSVAVTNLVIPTSAHTGVANGKGDANALKRQERMIKNRESACVSRRRKKEYLVKLENRLRSALAENVKLKDENGLLQKQLQQLISENDQLKVTTPKRRVVCVMALLAFMVISYGPANIWDQDFSSLKSTGSTSSHSRHLLGFSEENEAASFQETAEKSIEENNYRNGISFSDKKDLMVVRKEPLLFVQRACQPQVNGTESLRLADELRGWVHRHEVVRVKSRKGSRMYHKTQTGSKFPQKKTDVAQYVPMQYPDTDKTTAGNELQVYYAPDRRFSEFFETIRRRGDTFYLISFRRDHLLLPAISHNKTSKPKMSLVLPAMNIDESFISEPRDHEVMMQIDCEVTATRIIHIKTSTIPSFLRDHQQNHTDSDQHSDPTPTPITPPIITESVQGTGFKLSQQ</sequence>
<feature type="compositionally biased region" description="Basic and acidic residues" evidence="8">
    <location>
        <begin position="643"/>
        <end position="654"/>
    </location>
</feature>
<dbReference type="InterPro" id="IPR046347">
    <property type="entry name" value="bZIP_sf"/>
</dbReference>
<feature type="region of interest" description="Disordered" evidence="8">
    <location>
        <begin position="643"/>
        <end position="680"/>
    </location>
</feature>
<protein>
    <submittedName>
        <fullName evidence="10">Cyclic AMP-dependent transcription factor ATF-6 alpha-like protein</fullName>
    </submittedName>
</protein>
<dbReference type="SUPFAM" id="SSF57959">
    <property type="entry name" value="Leucine zipper domain"/>
    <property type="match status" value="1"/>
</dbReference>
<evidence type="ECO:0000313" key="10">
    <source>
        <dbReference type="EMBL" id="AFO98590.1"/>
    </source>
</evidence>
<comment type="similarity">
    <text evidence="2">Belongs to the bZIP family. ATF subfamily.</text>
</comment>
<evidence type="ECO:0000256" key="5">
    <source>
        <dbReference type="ARBA" id="ARBA00023163"/>
    </source>
</evidence>
<dbReference type="GO" id="GO:0030968">
    <property type="term" value="P:endoplasmic reticulum unfolded protein response"/>
    <property type="evidence" value="ECO:0007669"/>
    <property type="project" value="TreeGrafter"/>
</dbReference>
<dbReference type="InterPro" id="IPR051882">
    <property type="entry name" value="ATF_bZIP_TF"/>
</dbReference>
<dbReference type="GO" id="GO:0000978">
    <property type="term" value="F:RNA polymerase II cis-regulatory region sequence-specific DNA binding"/>
    <property type="evidence" value="ECO:0007669"/>
    <property type="project" value="TreeGrafter"/>
</dbReference>
<dbReference type="AlphaFoldDB" id="V9KJJ3"/>
<dbReference type="GO" id="GO:0016020">
    <property type="term" value="C:membrane"/>
    <property type="evidence" value="ECO:0007669"/>
    <property type="project" value="UniProtKB-SubCell"/>
</dbReference>
<evidence type="ECO:0000256" key="3">
    <source>
        <dbReference type="ARBA" id="ARBA00023015"/>
    </source>
</evidence>
<proteinExistence type="evidence at transcript level"/>
<evidence type="ECO:0000256" key="4">
    <source>
        <dbReference type="ARBA" id="ARBA00023125"/>
    </source>
</evidence>
<accession>V9KJJ3</accession>
<dbReference type="SMART" id="SM00338">
    <property type="entry name" value="BRLZ"/>
    <property type="match status" value="1"/>
</dbReference>
<keyword evidence="6" id="KW-0539">Nucleus</keyword>
<comment type="subcellular location">
    <subcellularLocation>
        <location evidence="1">Membrane</location>
        <topology evidence="1">Single-pass membrane protein</topology>
    </subcellularLocation>
</comment>
<name>V9KJJ3_CALMI</name>
<evidence type="ECO:0000256" key="1">
    <source>
        <dbReference type="ARBA" id="ARBA00004167"/>
    </source>
</evidence>
<feature type="compositionally biased region" description="Polar residues" evidence="8">
    <location>
        <begin position="668"/>
        <end position="680"/>
    </location>
</feature>
<feature type="coiled-coil region" evidence="7">
    <location>
        <begin position="325"/>
        <end position="373"/>
    </location>
</feature>
<reference evidence="10" key="1">
    <citation type="journal article" date="2014" name="Nature">
        <title>Elephant shark genome provides unique insights into gnathostome evolution.</title>
        <authorList>
            <consortium name="International Elephant Shark Genome Sequencing Consortium"/>
            <person name="Venkatesh B."/>
            <person name="Lee A.P."/>
            <person name="Ravi V."/>
            <person name="Maurya A.K."/>
            <person name="Lian M.M."/>
            <person name="Swann J.B."/>
            <person name="Ohta Y."/>
            <person name="Flajnik M.F."/>
            <person name="Sutoh Y."/>
            <person name="Kasahara M."/>
            <person name="Hoon S."/>
            <person name="Gangu V."/>
            <person name="Roy S.W."/>
            <person name="Irimia M."/>
            <person name="Korzh V."/>
            <person name="Kondrychyn I."/>
            <person name="Lim Z.W."/>
            <person name="Tay B.H."/>
            <person name="Tohari S."/>
            <person name="Kong K.W."/>
            <person name="Ho S."/>
            <person name="Lorente-Galdos B."/>
            <person name="Quilez J."/>
            <person name="Marques-Bonet T."/>
            <person name="Raney B.J."/>
            <person name="Ingham P.W."/>
            <person name="Tay A."/>
            <person name="Hillier L.W."/>
            <person name="Minx P."/>
            <person name="Boehm T."/>
            <person name="Wilson R.K."/>
            <person name="Brenner S."/>
            <person name="Warren W.C."/>
        </authorList>
    </citation>
    <scope>NUCLEOTIDE SEQUENCE</scope>
    <source>
        <tissue evidence="10">Intestine</tissue>
    </source>
</reference>
<keyword evidence="5" id="KW-0804">Transcription</keyword>
<dbReference type="Gene3D" id="1.20.5.170">
    <property type="match status" value="1"/>
</dbReference>
<evidence type="ECO:0000256" key="6">
    <source>
        <dbReference type="ARBA" id="ARBA00023242"/>
    </source>
</evidence>
<feature type="non-terminal residue" evidence="10">
    <location>
        <position position="1"/>
    </location>
</feature>
<dbReference type="GO" id="GO:0005634">
    <property type="term" value="C:nucleus"/>
    <property type="evidence" value="ECO:0007669"/>
    <property type="project" value="TreeGrafter"/>
</dbReference>
<evidence type="ECO:0000256" key="7">
    <source>
        <dbReference type="SAM" id="Coils"/>
    </source>
</evidence>
<dbReference type="Pfam" id="PF00170">
    <property type="entry name" value="bZIP_1"/>
    <property type="match status" value="1"/>
</dbReference>
<evidence type="ECO:0000256" key="2">
    <source>
        <dbReference type="ARBA" id="ARBA00009050"/>
    </source>
</evidence>
<dbReference type="PROSITE" id="PS50217">
    <property type="entry name" value="BZIP"/>
    <property type="match status" value="1"/>
</dbReference>
<evidence type="ECO:0000256" key="8">
    <source>
        <dbReference type="SAM" id="MobiDB-lite"/>
    </source>
</evidence>
<keyword evidence="7" id="KW-0175">Coiled coil</keyword>
<feature type="domain" description="BZIP" evidence="9">
    <location>
        <begin position="307"/>
        <end position="370"/>
    </location>
</feature>
<dbReference type="EMBL" id="JW866073">
    <property type="protein sequence ID" value="AFO98590.1"/>
    <property type="molecule type" value="mRNA"/>
</dbReference>
<dbReference type="GO" id="GO:0000981">
    <property type="term" value="F:DNA-binding transcription factor activity, RNA polymerase II-specific"/>
    <property type="evidence" value="ECO:0007669"/>
    <property type="project" value="TreeGrafter"/>
</dbReference>